<dbReference type="EMBL" id="VISO01000002">
    <property type="protein sequence ID" value="TVZ73888.1"/>
    <property type="molecule type" value="Genomic_DNA"/>
</dbReference>
<evidence type="ECO:0000256" key="3">
    <source>
        <dbReference type="ARBA" id="ARBA00023125"/>
    </source>
</evidence>
<accession>A0A559TH15</accession>
<evidence type="ECO:0000313" key="7">
    <source>
        <dbReference type="Proteomes" id="UP000319824"/>
    </source>
</evidence>
<evidence type="ECO:0000256" key="1">
    <source>
        <dbReference type="ARBA" id="ARBA00022553"/>
    </source>
</evidence>
<dbReference type="RefSeq" id="WP_022712904.1">
    <property type="nucleotide sequence ID" value="NZ_ATTQ01000001.1"/>
</dbReference>
<keyword evidence="3" id="KW-0238">DNA-binding</keyword>
<name>A0A559TH15_9HYPH</name>
<feature type="modified residue" description="4-aspartylphosphate" evidence="4">
    <location>
        <position position="58"/>
    </location>
</feature>
<dbReference type="GO" id="GO:0032993">
    <property type="term" value="C:protein-DNA complex"/>
    <property type="evidence" value="ECO:0007669"/>
    <property type="project" value="TreeGrafter"/>
</dbReference>
<keyword evidence="2" id="KW-0902">Two-component regulatory system</keyword>
<gene>
    <name evidence="6" type="ORF">BCL32_2174</name>
</gene>
<dbReference type="InterPro" id="IPR039420">
    <property type="entry name" value="WalR-like"/>
</dbReference>
<dbReference type="GO" id="GO:0000156">
    <property type="term" value="F:phosphorelay response regulator activity"/>
    <property type="evidence" value="ECO:0007669"/>
    <property type="project" value="TreeGrafter"/>
</dbReference>
<dbReference type="GO" id="GO:0005829">
    <property type="term" value="C:cytosol"/>
    <property type="evidence" value="ECO:0007669"/>
    <property type="project" value="TreeGrafter"/>
</dbReference>
<sequence length="123" mass="13455">MANQTAIRILIVEDEYLVALHLEDLLTEMGHRVLSSASRINEALHLARTCEIDFAVLDVNLSGTQSFTVAQVLRERGIPFVFATGYGSDGLIDGYHHETALRKPYEAGELAGAIARAFPSITL</sequence>
<dbReference type="InterPro" id="IPR001789">
    <property type="entry name" value="Sig_transdc_resp-reg_receiver"/>
</dbReference>
<protein>
    <submittedName>
        <fullName evidence="6">Response regulator receiver domain-containing protein</fullName>
    </submittedName>
</protein>
<dbReference type="Gene3D" id="3.40.50.2300">
    <property type="match status" value="1"/>
</dbReference>
<dbReference type="SUPFAM" id="SSF52172">
    <property type="entry name" value="CheY-like"/>
    <property type="match status" value="1"/>
</dbReference>
<dbReference type="Pfam" id="PF00072">
    <property type="entry name" value="Response_reg"/>
    <property type="match status" value="1"/>
</dbReference>
<evidence type="ECO:0000259" key="5">
    <source>
        <dbReference type="PROSITE" id="PS50110"/>
    </source>
</evidence>
<dbReference type="GO" id="GO:0006355">
    <property type="term" value="P:regulation of DNA-templated transcription"/>
    <property type="evidence" value="ECO:0007669"/>
    <property type="project" value="TreeGrafter"/>
</dbReference>
<dbReference type="PANTHER" id="PTHR48111:SF40">
    <property type="entry name" value="PHOSPHATE REGULON TRANSCRIPTIONAL REGULATORY PROTEIN PHOB"/>
    <property type="match status" value="1"/>
</dbReference>
<evidence type="ECO:0000313" key="6">
    <source>
        <dbReference type="EMBL" id="TVZ73888.1"/>
    </source>
</evidence>
<feature type="domain" description="Response regulatory" evidence="5">
    <location>
        <begin position="8"/>
        <end position="118"/>
    </location>
</feature>
<evidence type="ECO:0000256" key="4">
    <source>
        <dbReference type="PROSITE-ProRule" id="PRU00169"/>
    </source>
</evidence>
<organism evidence="6 7">
    <name type="scientific">Rhizobium mongolense USDA 1844</name>
    <dbReference type="NCBI Taxonomy" id="1079460"/>
    <lineage>
        <taxon>Bacteria</taxon>
        <taxon>Pseudomonadati</taxon>
        <taxon>Pseudomonadota</taxon>
        <taxon>Alphaproteobacteria</taxon>
        <taxon>Hyphomicrobiales</taxon>
        <taxon>Rhizobiaceae</taxon>
        <taxon>Rhizobium/Agrobacterium group</taxon>
        <taxon>Rhizobium</taxon>
    </lineage>
</organism>
<dbReference type="SMART" id="SM00448">
    <property type="entry name" value="REC"/>
    <property type="match status" value="1"/>
</dbReference>
<evidence type="ECO:0000256" key="2">
    <source>
        <dbReference type="ARBA" id="ARBA00023012"/>
    </source>
</evidence>
<keyword evidence="1 4" id="KW-0597">Phosphoprotein</keyword>
<dbReference type="PANTHER" id="PTHR48111">
    <property type="entry name" value="REGULATOR OF RPOS"/>
    <property type="match status" value="1"/>
</dbReference>
<dbReference type="AlphaFoldDB" id="A0A559TH15"/>
<proteinExistence type="predicted"/>
<dbReference type="GO" id="GO:0000976">
    <property type="term" value="F:transcription cis-regulatory region binding"/>
    <property type="evidence" value="ECO:0007669"/>
    <property type="project" value="TreeGrafter"/>
</dbReference>
<reference evidence="6 7" key="1">
    <citation type="submission" date="2019-06" db="EMBL/GenBank/DDBJ databases">
        <title>Pac Bio to generate improved reference genome sequences for organisms with transposon mutant libraries (support for FEBA project).</title>
        <authorList>
            <person name="Blow M."/>
        </authorList>
    </citation>
    <scope>NUCLEOTIDE SEQUENCE [LARGE SCALE GENOMIC DNA]</scope>
    <source>
        <strain evidence="6 7">USDA 1844</strain>
    </source>
</reference>
<dbReference type="InterPro" id="IPR011006">
    <property type="entry name" value="CheY-like_superfamily"/>
</dbReference>
<comment type="caution">
    <text evidence="6">The sequence shown here is derived from an EMBL/GenBank/DDBJ whole genome shotgun (WGS) entry which is preliminary data.</text>
</comment>
<dbReference type="Proteomes" id="UP000319824">
    <property type="component" value="Unassembled WGS sequence"/>
</dbReference>
<dbReference type="PROSITE" id="PS50110">
    <property type="entry name" value="RESPONSE_REGULATORY"/>
    <property type="match status" value="1"/>
</dbReference>